<protein>
    <recommendedName>
        <fullName evidence="4">Protein-L-isoaspartate O-methyltransferase</fullName>
        <ecNumber evidence="3">2.1.1.77</ecNumber>
    </recommendedName>
    <alternativeName>
        <fullName evidence="11">L-isoaspartyl protein carboxyl methyltransferase</fullName>
    </alternativeName>
    <alternativeName>
        <fullName evidence="9">Protein L-isoaspartyl methyltransferase</fullName>
    </alternativeName>
    <alternativeName>
        <fullName evidence="10">Protein-beta-aspartate methyltransferase</fullName>
    </alternativeName>
</protein>
<sequence>MKPRPARTRTNEYDLPLPNARLGTFQKDAMNTTTGASPEDLRNRLVDAILKEDLSGLRDARVETAMRTVPRHAFLPDVPIEEAYANKSVTIKENPDEDALPLSCASQPDVVHFMLVQLEVREDDNVFEIGAGTGYNAALLKHLTGKSGQVTTCDIDADVTAYARRMLDANGYEDVRVVTRDGALGAPEFSPYDRMIATVGMWDLPGAWWDQLAVGGRLVVPLRWRGLSRAVAFRREKGRMRSDSVKMCGFLPVIGQDGERNDYIDHDRLVRLYWDEDQSIAPELLRDALTQAKSVAWTDATVGPVESFDGVWLRLSATERATCRITAKPAALEAGLHRPASPALSPALVEGDSIAYLTLERTVEAPGAEPRFRLGAVGYGPAGANLAERICAQIRAWSTARAAEPVVTAYPADTPDSDLADGAVIDRPSVRLVITY</sequence>
<reference evidence="12" key="2">
    <citation type="submission" date="2020-09" db="EMBL/GenBank/DDBJ databases">
        <authorList>
            <person name="Sun Q."/>
            <person name="Ohkuma M."/>
        </authorList>
    </citation>
    <scope>NUCLEOTIDE SEQUENCE</scope>
    <source>
        <strain evidence="12">JCM 4346</strain>
    </source>
</reference>
<organism evidence="12 13">
    <name type="scientific">Streptomyces aurantiogriseus</name>
    <dbReference type="NCBI Taxonomy" id="66870"/>
    <lineage>
        <taxon>Bacteria</taxon>
        <taxon>Bacillati</taxon>
        <taxon>Actinomycetota</taxon>
        <taxon>Actinomycetes</taxon>
        <taxon>Kitasatosporales</taxon>
        <taxon>Streptomycetaceae</taxon>
        <taxon>Streptomyces</taxon>
    </lineage>
</organism>
<comment type="caution">
    <text evidence="12">The sequence shown here is derived from an EMBL/GenBank/DDBJ whole genome shotgun (WGS) entry which is preliminary data.</text>
</comment>
<keyword evidence="5" id="KW-0963">Cytoplasm</keyword>
<evidence type="ECO:0000256" key="9">
    <source>
        <dbReference type="ARBA" id="ARBA00030757"/>
    </source>
</evidence>
<keyword evidence="13" id="KW-1185">Reference proteome</keyword>
<evidence type="ECO:0000313" key="12">
    <source>
        <dbReference type="EMBL" id="GGR06364.1"/>
    </source>
</evidence>
<dbReference type="Pfam" id="PF01135">
    <property type="entry name" value="PCMT"/>
    <property type="match status" value="1"/>
</dbReference>
<dbReference type="InterPro" id="IPR027573">
    <property type="entry name" value="Methyltran_FxLD"/>
</dbReference>
<evidence type="ECO:0000256" key="6">
    <source>
        <dbReference type="ARBA" id="ARBA00022603"/>
    </source>
</evidence>
<dbReference type="GO" id="GO:0032259">
    <property type="term" value="P:methylation"/>
    <property type="evidence" value="ECO:0007669"/>
    <property type="project" value="UniProtKB-KW"/>
</dbReference>
<gene>
    <name evidence="12" type="ORF">GCM10010251_22650</name>
</gene>
<keyword evidence="7" id="KW-0808">Transferase</keyword>
<evidence type="ECO:0000256" key="7">
    <source>
        <dbReference type="ARBA" id="ARBA00022679"/>
    </source>
</evidence>
<dbReference type="SUPFAM" id="SSF53335">
    <property type="entry name" value="S-adenosyl-L-methionine-dependent methyltransferases"/>
    <property type="match status" value="1"/>
</dbReference>
<proteinExistence type="inferred from homology"/>
<dbReference type="InterPro" id="IPR000682">
    <property type="entry name" value="PCMT"/>
</dbReference>
<dbReference type="NCBIfam" id="TIGR04364">
    <property type="entry name" value="methyltran_FxLD"/>
    <property type="match status" value="1"/>
</dbReference>
<dbReference type="Gene3D" id="3.40.50.150">
    <property type="entry name" value="Vaccinia Virus protein VP39"/>
    <property type="match status" value="1"/>
</dbReference>
<evidence type="ECO:0000256" key="3">
    <source>
        <dbReference type="ARBA" id="ARBA00011890"/>
    </source>
</evidence>
<dbReference type="CDD" id="cd02440">
    <property type="entry name" value="AdoMet_MTases"/>
    <property type="match status" value="1"/>
</dbReference>
<comment type="subcellular location">
    <subcellularLocation>
        <location evidence="1">Cytoplasm</location>
    </subcellularLocation>
</comment>
<dbReference type="GO" id="GO:0004719">
    <property type="term" value="F:protein-L-isoaspartate (D-aspartate) O-methyltransferase activity"/>
    <property type="evidence" value="ECO:0007669"/>
    <property type="project" value="UniProtKB-EC"/>
</dbReference>
<keyword evidence="6" id="KW-0489">Methyltransferase</keyword>
<evidence type="ECO:0000256" key="2">
    <source>
        <dbReference type="ARBA" id="ARBA00005369"/>
    </source>
</evidence>
<evidence type="ECO:0000256" key="11">
    <source>
        <dbReference type="ARBA" id="ARBA00031350"/>
    </source>
</evidence>
<keyword evidence="8" id="KW-0949">S-adenosyl-L-methionine</keyword>
<reference evidence="12" key="1">
    <citation type="journal article" date="2014" name="Int. J. Syst. Evol. Microbiol.">
        <title>Complete genome sequence of Corynebacterium casei LMG S-19264T (=DSM 44701T), isolated from a smear-ripened cheese.</title>
        <authorList>
            <consortium name="US DOE Joint Genome Institute (JGI-PGF)"/>
            <person name="Walter F."/>
            <person name="Albersmeier A."/>
            <person name="Kalinowski J."/>
            <person name="Ruckert C."/>
        </authorList>
    </citation>
    <scope>NUCLEOTIDE SEQUENCE</scope>
    <source>
        <strain evidence="12">JCM 4346</strain>
    </source>
</reference>
<dbReference type="PANTHER" id="PTHR11579:SF0">
    <property type="entry name" value="PROTEIN-L-ISOASPARTATE(D-ASPARTATE) O-METHYLTRANSFERASE"/>
    <property type="match status" value="1"/>
</dbReference>
<dbReference type="PANTHER" id="PTHR11579">
    <property type="entry name" value="PROTEIN-L-ISOASPARTATE O-METHYLTRANSFERASE"/>
    <property type="match status" value="1"/>
</dbReference>
<evidence type="ECO:0000256" key="8">
    <source>
        <dbReference type="ARBA" id="ARBA00022691"/>
    </source>
</evidence>
<dbReference type="EMBL" id="BMSX01000004">
    <property type="protein sequence ID" value="GGR06364.1"/>
    <property type="molecule type" value="Genomic_DNA"/>
</dbReference>
<accession>A0A918F6L4</accession>
<dbReference type="InterPro" id="IPR029063">
    <property type="entry name" value="SAM-dependent_MTases_sf"/>
</dbReference>
<dbReference type="AlphaFoldDB" id="A0A918F6L4"/>
<dbReference type="GO" id="GO:0005737">
    <property type="term" value="C:cytoplasm"/>
    <property type="evidence" value="ECO:0007669"/>
    <property type="project" value="UniProtKB-SubCell"/>
</dbReference>
<evidence type="ECO:0000256" key="1">
    <source>
        <dbReference type="ARBA" id="ARBA00004496"/>
    </source>
</evidence>
<comment type="similarity">
    <text evidence="2">Belongs to the methyltransferase superfamily. L-isoaspartyl/D-aspartyl protein methyltransferase family.</text>
</comment>
<dbReference type="EC" id="2.1.1.77" evidence="3"/>
<evidence type="ECO:0000256" key="10">
    <source>
        <dbReference type="ARBA" id="ARBA00031323"/>
    </source>
</evidence>
<dbReference type="Proteomes" id="UP000658320">
    <property type="component" value="Unassembled WGS sequence"/>
</dbReference>
<evidence type="ECO:0000313" key="13">
    <source>
        <dbReference type="Proteomes" id="UP000658320"/>
    </source>
</evidence>
<name>A0A918F6L4_9ACTN</name>
<evidence type="ECO:0000256" key="5">
    <source>
        <dbReference type="ARBA" id="ARBA00022490"/>
    </source>
</evidence>
<evidence type="ECO:0000256" key="4">
    <source>
        <dbReference type="ARBA" id="ARBA00013346"/>
    </source>
</evidence>